<dbReference type="CDD" id="cd00067">
    <property type="entry name" value="GAL4"/>
    <property type="match status" value="1"/>
</dbReference>
<dbReference type="InterPro" id="IPR036864">
    <property type="entry name" value="Zn2-C6_fun-type_DNA-bd_sf"/>
</dbReference>
<feature type="compositionally biased region" description="Polar residues" evidence="1">
    <location>
        <begin position="384"/>
        <end position="397"/>
    </location>
</feature>
<dbReference type="EMBL" id="KQ474078">
    <property type="protein sequence ID" value="KPV75535.1"/>
    <property type="molecule type" value="Genomic_DNA"/>
</dbReference>
<accession>A0A194S4U7</accession>
<dbReference type="InterPro" id="IPR001138">
    <property type="entry name" value="Zn2Cys6_DnaBD"/>
</dbReference>
<feature type="region of interest" description="Disordered" evidence="1">
    <location>
        <begin position="82"/>
        <end position="122"/>
    </location>
</feature>
<dbReference type="AlphaFoldDB" id="A0A194S4U7"/>
<keyword evidence="4" id="KW-1185">Reference proteome</keyword>
<dbReference type="Proteomes" id="UP000053890">
    <property type="component" value="Unassembled WGS sequence"/>
</dbReference>
<organism evidence="3 4">
    <name type="scientific">Rhodotorula graminis (strain WP1)</name>
    <dbReference type="NCBI Taxonomy" id="578459"/>
    <lineage>
        <taxon>Eukaryota</taxon>
        <taxon>Fungi</taxon>
        <taxon>Dikarya</taxon>
        <taxon>Basidiomycota</taxon>
        <taxon>Pucciniomycotina</taxon>
        <taxon>Microbotryomycetes</taxon>
        <taxon>Sporidiobolales</taxon>
        <taxon>Sporidiobolaceae</taxon>
        <taxon>Rhodotorula</taxon>
    </lineage>
</organism>
<evidence type="ECO:0000313" key="4">
    <source>
        <dbReference type="Proteomes" id="UP000053890"/>
    </source>
</evidence>
<proteinExistence type="predicted"/>
<sequence length="484" mass="50683">MSSTGTLGHKLPRKSSTKGRHISQRDPLPKGASCQTCRTRKVRCDAGKPACRACLRTARFEGRDEASVVCCYDKRPVAVKKGAKRAPISKAQHKVDEVSQGAVDAGPYGPSGSSNESTPYSSTFPNPYLTSFPLTTRADSYESLAAAYYTAPPPAPQLTPTPPLSYSSANSPEDSVLAHSPPDQHPFISRPPSTSAYSTYATGGGPSATSAHGFHLPPIVPGPHAAYPLYQSLHSPHMAKPSNPYGFAPPPSRETSAWSGQPAAHSSHVPQLSYVQHDSGGSTRVMYGDAYMQQAHTHAHPSPLPRIEPYGRTMPSPVTTAPAYTTKRSDLAVALPPPRLSSTLAPSAYSTSPMPPVGPTPTHAPRYSPQQRSHPGAAYEHSQPLHTPQDPTFSLPLQHQQQQQQAGPGFAAARSPFPLYAGTNGGGGGGGATGGGGTMWPTLHSPSAPVGWTYPTAPGSGGGRTASVSAYGGPVDEWLKGLAT</sequence>
<protein>
    <recommendedName>
        <fullName evidence="2">Zn(2)-C6 fungal-type domain-containing protein</fullName>
    </recommendedName>
</protein>
<dbReference type="PROSITE" id="PS50048">
    <property type="entry name" value="ZN2_CY6_FUNGAL_2"/>
    <property type="match status" value="1"/>
</dbReference>
<reference evidence="3 4" key="1">
    <citation type="journal article" date="2015" name="Front. Microbiol.">
        <title>Genome sequence of the plant growth promoting endophytic yeast Rhodotorula graminis WP1.</title>
        <authorList>
            <person name="Firrincieli A."/>
            <person name="Otillar R."/>
            <person name="Salamov A."/>
            <person name="Schmutz J."/>
            <person name="Khan Z."/>
            <person name="Redman R.S."/>
            <person name="Fleck N.D."/>
            <person name="Lindquist E."/>
            <person name="Grigoriev I.V."/>
            <person name="Doty S.L."/>
        </authorList>
    </citation>
    <scope>NUCLEOTIDE SEQUENCE [LARGE SCALE GENOMIC DNA]</scope>
    <source>
        <strain evidence="3 4">WP1</strain>
    </source>
</reference>
<evidence type="ECO:0000256" key="1">
    <source>
        <dbReference type="SAM" id="MobiDB-lite"/>
    </source>
</evidence>
<evidence type="ECO:0000259" key="2">
    <source>
        <dbReference type="PROSITE" id="PS50048"/>
    </source>
</evidence>
<dbReference type="STRING" id="578459.A0A194S4U7"/>
<feature type="compositionally biased region" description="Polar residues" evidence="1">
    <location>
        <begin position="191"/>
        <end position="201"/>
    </location>
</feature>
<dbReference type="OMA" id="QFATHHS"/>
<feature type="region of interest" description="Disordered" evidence="1">
    <location>
        <begin position="337"/>
        <end position="440"/>
    </location>
</feature>
<dbReference type="RefSeq" id="XP_018271584.1">
    <property type="nucleotide sequence ID" value="XM_018416863.1"/>
</dbReference>
<evidence type="ECO:0000313" key="3">
    <source>
        <dbReference type="EMBL" id="KPV75535.1"/>
    </source>
</evidence>
<dbReference type="Pfam" id="PF00172">
    <property type="entry name" value="Zn_clus"/>
    <property type="match status" value="1"/>
</dbReference>
<dbReference type="OrthoDB" id="2529474at2759"/>
<dbReference type="GeneID" id="28977311"/>
<feature type="compositionally biased region" description="Pro residues" evidence="1">
    <location>
        <begin position="154"/>
        <end position="163"/>
    </location>
</feature>
<dbReference type="SUPFAM" id="SSF57701">
    <property type="entry name" value="Zn2/Cys6 DNA-binding domain"/>
    <property type="match status" value="1"/>
</dbReference>
<feature type="domain" description="Zn(2)-C6 fungal-type" evidence="2">
    <location>
        <begin position="33"/>
        <end position="72"/>
    </location>
</feature>
<feature type="compositionally biased region" description="Polar residues" evidence="1">
    <location>
        <begin position="111"/>
        <end position="122"/>
    </location>
</feature>
<feature type="compositionally biased region" description="Gly residues" evidence="1">
    <location>
        <begin position="423"/>
        <end position="438"/>
    </location>
</feature>
<dbReference type="GO" id="GO:0008270">
    <property type="term" value="F:zinc ion binding"/>
    <property type="evidence" value="ECO:0007669"/>
    <property type="project" value="InterPro"/>
</dbReference>
<name>A0A194S4U7_RHOGW</name>
<feature type="compositionally biased region" description="Basic residues" evidence="1">
    <location>
        <begin position="10"/>
        <end position="22"/>
    </location>
</feature>
<feature type="compositionally biased region" description="Polar residues" evidence="1">
    <location>
        <begin position="340"/>
        <end position="352"/>
    </location>
</feature>
<feature type="region of interest" description="Disordered" evidence="1">
    <location>
        <begin position="154"/>
        <end position="206"/>
    </location>
</feature>
<dbReference type="Gene3D" id="4.10.240.10">
    <property type="entry name" value="Zn(2)-C6 fungal-type DNA-binding domain"/>
    <property type="match status" value="1"/>
</dbReference>
<gene>
    <name evidence="3" type="ORF">RHOBADRAFT_53502</name>
</gene>
<feature type="region of interest" description="Disordered" evidence="1">
    <location>
        <begin position="1"/>
        <end position="35"/>
    </location>
</feature>
<dbReference type="GO" id="GO:0000981">
    <property type="term" value="F:DNA-binding transcription factor activity, RNA polymerase II-specific"/>
    <property type="evidence" value="ECO:0007669"/>
    <property type="project" value="InterPro"/>
</dbReference>
<feature type="region of interest" description="Disordered" evidence="1">
    <location>
        <begin position="296"/>
        <end position="325"/>
    </location>
</feature>